<dbReference type="EMBL" id="JANPWZ010000029">
    <property type="protein sequence ID" value="KAJ3580109.1"/>
    <property type="molecule type" value="Genomic_DNA"/>
</dbReference>
<evidence type="ECO:0000313" key="1">
    <source>
        <dbReference type="EMBL" id="KAJ3580109.1"/>
    </source>
</evidence>
<dbReference type="AlphaFoldDB" id="A0A9W8NNH8"/>
<organism evidence="1 2">
    <name type="scientific">Xylaria arbuscula</name>
    <dbReference type="NCBI Taxonomy" id="114810"/>
    <lineage>
        <taxon>Eukaryota</taxon>
        <taxon>Fungi</taxon>
        <taxon>Dikarya</taxon>
        <taxon>Ascomycota</taxon>
        <taxon>Pezizomycotina</taxon>
        <taxon>Sordariomycetes</taxon>
        <taxon>Xylariomycetidae</taxon>
        <taxon>Xylariales</taxon>
        <taxon>Xylariaceae</taxon>
        <taxon>Xylaria</taxon>
    </lineage>
</organism>
<name>A0A9W8NNH8_9PEZI</name>
<dbReference type="VEuPathDB" id="FungiDB:F4678DRAFT_472984"/>
<comment type="caution">
    <text evidence="1">The sequence shown here is derived from an EMBL/GenBank/DDBJ whole genome shotgun (WGS) entry which is preliminary data.</text>
</comment>
<dbReference type="Gene3D" id="3.40.50.1820">
    <property type="entry name" value="alpha/beta hydrolase"/>
    <property type="match status" value="1"/>
</dbReference>
<keyword evidence="2" id="KW-1185">Reference proteome</keyword>
<dbReference type="Proteomes" id="UP001148614">
    <property type="component" value="Unassembled WGS sequence"/>
</dbReference>
<reference evidence="1" key="1">
    <citation type="submission" date="2022-07" db="EMBL/GenBank/DDBJ databases">
        <title>Genome Sequence of Xylaria arbuscula.</title>
        <authorList>
            <person name="Buettner E."/>
        </authorList>
    </citation>
    <scope>NUCLEOTIDE SEQUENCE</scope>
    <source>
        <strain evidence="1">VT107</strain>
    </source>
</reference>
<evidence type="ECO:0000313" key="2">
    <source>
        <dbReference type="Proteomes" id="UP001148614"/>
    </source>
</evidence>
<sequence length="326" mass="35735">MAPSTPKLECLSTIEHYNSYDTLAPNNISTGLLATIYYPTLQKPYCEPQPYIDPELAAILQPQLNHTLVFLSTITSTLHYNAPFLEGEAGRSGFPTLLFGPGGGGPPVEGNTILISELVSQGTGVGGVEIDFDDAEILQAIYDTRLVDIGVILNYFPELVQRLGAPFNTTHIGSFRYSLGGAAAVSAIYNDDRLLPGLNPDGALVGRPTFNDIRANAKKPVLFFGEELHTGKDDMHDITLGTFPLWQTEYFGKILVNGTLHHDFCDYTFWETIEPTYLTTGPIDGNRQIEIMYAYVKGFLDFTLMGEKSPILSGPSPEGPVVIFYE</sequence>
<dbReference type="InterPro" id="IPR029058">
    <property type="entry name" value="AB_hydrolase_fold"/>
</dbReference>
<accession>A0A9W8NNH8</accession>
<proteinExistence type="predicted"/>
<protein>
    <submittedName>
        <fullName evidence="1">Uncharacterized protein</fullName>
    </submittedName>
</protein>
<gene>
    <name evidence="1" type="ORF">NPX13_g454</name>
</gene>